<keyword evidence="2" id="KW-0732">Signal</keyword>
<dbReference type="RefSeq" id="WP_161103488.1">
    <property type="nucleotide sequence ID" value="NZ_JBHLYI010000010.1"/>
</dbReference>
<dbReference type="EMBL" id="WUTW01000002">
    <property type="protein sequence ID" value="MXQ65387.1"/>
    <property type="molecule type" value="Genomic_DNA"/>
</dbReference>
<feature type="compositionally biased region" description="Low complexity" evidence="1">
    <location>
        <begin position="67"/>
        <end position="82"/>
    </location>
</feature>
<organism evidence="3 4">
    <name type="scientific">Actinomadura rayongensis</name>
    <dbReference type="NCBI Taxonomy" id="1429076"/>
    <lineage>
        <taxon>Bacteria</taxon>
        <taxon>Bacillati</taxon>
        <taxon>Actinomycetota</taxon>
        <taxon>Actinomycetes</taxon>
        <taxon>Streptosporangiales</taxon>
        <taxon>Thermomonosporaceae</taxon>
        <taxon>Actinomadura</taxon>
    </lineage>
</organism>
<feature type="chain" id="PRO_5038591526" evidence="2">
    <location>
        <begin position="26"/>
        <end position="136"/>
    </location>
</feature>
<evidence type="ECO:0000256" key="2">
    <source>
        <dbReference type="SAM" id="SignalP"/>
    </source>
</evidence>
<dbReference type="AlphaFoldDB" id="A0A6I4W5C5"/>
<evidence type="ECO:0000313" key="4">
    <source>
        <dbReference type="Proteomes" id="UP000431901"/>
    </source>
</evidence>
<evidence type="ECO:0000256" key="1">
    <source>
        <dbReference type="SAM" id="MobiDB-lite"/>
    </source>
</evidence>
<gene>
    <name evidence="3" type="ORF">GQ466_15225</name>
</gene>
<feature type="region of interest" description="Disordered" evidence="1">
    <location>
        <begin position="22"/>
        <end position="93"/>
    </location>
</feature>
<dbReference type="Proteomes" id="UP000431901">
    <property type="component" value="Unassembled WGS sequence"/>
</dbReference>
<feature type="compositionally biased region" description="Low complexity" evidence="1">
    <location>
        <begin position="33"/>
        <end position="59"/>
    </location>
</feature>
<feature type="signal peptide" evidence="2">
    <location>
        <begin position="1"/>
        <end position="25"/>
    </location>
</feature>
<sequence length="136" mass="13320">MRIDRGRIAALALVSALALGLTACGGDDKDGKPSAGASLPPVSGAPSPGGSTGTPDGAAPGTGGAPDGRPTGTPRAGGTPSGLPSIPTPKAVSQFTACMKRHGINVSPRQTAPPTADQNKLRAATLACVKYLRSPQ</sequence>
<name>A0A6I4W5C5_9ACTN</name>
<keyword evidence="4" id="KW-1185">Reference proteome</keyword>
<evidence type="ECO:0000313" key="3">
    <source>
        <dbReference type="EMBL" id="MXQ65387.1"/>
    </source>
</evidence>
<accession>A0A6I4W5C5</accession>
<comment type="caution">
    <text evidence="3">The sequence shown here is derived from an EMBL/GenBank/DDBJ whole genome shotgun (WGS) entry which is preliminary data.</text>
</comment>
<protein>
    <submittedName>
        <fullName evidence="3">Uncharacterized protein</fullName>
    </submittedName>
</protein>
<proteinExistence type="predicted"/>
<dbReference type="OrthoDB" id="3483710at2"/>
<dbReference type="PROSITE" id="PS51257">
    <property type="entry name" value="PROKAR_LIPOPROTEIN"/>
    <property type="match status" value="1"/>
</dbReference>
<reference evidence="3 4" key="1">
    <citation type="submission" date="2019-12" db="EMBL/GenBank/DDBJ databases">
        <title>Nocardia macrotermitis sp. nov. and Nocardia aurantia sp. nov., isolated from the gut of the fungus growing-termite Macrotermes natalensis.</title>
        <authorList>
            <person name="Christine B."/>
            <person name="Rene B."/>
        </authorList>
    </citation>
    <scope>NUCLEOTIDE SEQUENCE [LARGE SCALE GENOMIC DNA]</scope>
    <source>
        <strain evidence="3 4">DSM 102126</strain>
    </source>
</reference>